<evidence type="ECO:0000313" key="8">
    <source>
        <dbReference type="EMBL" id="AKP50649.1"/>
    </source>
</evidence>
<dbReference type="Pfam" id="PF07715">
    <property type="entry name" value="Plug"/>
    <property type="match status" value="1"/>
</dbReference>
<dbReference type="Gene3D" id="2.170.130.10">
    <property type="entry name" value="TonB-dependent receptor, plug domain"/>
    <property type="match status" value="1"/>
</dbReference>
<protein>
    <submittedName>
        <fullName evidence="8">TonB-dependent receptor</fullName>
    </submittedName>
</protein>
<keyword evidence="2" id="KW-0813">Transport</keyword>
<dbReference type="Gene3D" id="2.40.170.20">
    <property type="entry name" value="TonB-dependent receptor, beta-barrel domain"/>
    <property type="match status" value="1"/>
</dbReference>
<keyword evidence="9" id="KW-1185">Reference proteome</keyword>
<dbReference type="Proteomes" id="UP000036520">
    <property type="component" value="Chromosome"/>
</dbReference>
<dbReference type="SUPFAM" id="SSF49464">
    <property type="entry name" value="Carboxypeptidase regulatory domain-like"/>
    <property type="match status" value="1"/>
</dbReference>
<proteinExistence type="predicted"/>
<dbReference type="PANTHER" id="PTHR30069:SF57">
    <property type="entry name" value="TONB-DEPENDENT RECEPTOR"/>
    <property type="match status" value="1"/>
</dbReference>
<evidence type="ECO:0000256" key="4">
    <source>
        <dbReference type="ARBA" id="ARBA00022692"/>
    </source>
</evidence>
<name>A0A0H4P920_9BACT</name>
<keyword evidence="5" id="KW-0472">Membrane</keyword>
<evidence type="ECO:0000256" key="5">
    <source>
        <dbReference type="ARBA" id="ARBA00023136"/>
    </source>
</evidence>
<evidence type="ECO:0000313" key="9">
    <source>
        <dbReference type="Proteomes" id="UP000036520"/>
    </source>
</evidence>
<evidence type="ECO:0000256" key="2">
    <source>
        <dbReference type="ARBA" id="ARBA00022448"/>
    </source>
</evidence>
<dbReference type="KEGG" id="camu:CA2015_1200"/>
<reference evidence="8 9" key="1">
    <citation type="submission" date="2015-07" db="EMBL/GenBank/DDBJ databases">
        <authorList>
            <person name="Kim K.M."/>
        </authorList>
    </citation>
    <scope>NUCLEOTIDE SEQUENCE [LARGE SCALE GENOMIC DNA]</scope>
    <source>
        <strain evidence="8 9">KCTC 12363</strain>
    </source>
</reference>
<feature type="domain" description="TonB-dependent receptor plug" evidence="7">
    <location>
        <begin position="141"/>
        <end position="240"/>
    </location>
</feature>
<sequence>MFSKYSETGNTGLQIETLPLVMKKYSLSFLLFLSCLALYAQEGTIQGKIINPINNDPIPFANIVVQGLEIGAVSDLDGNYIITGLEPGLYNLKASFVGFKPKTVFEVQVTKASAVQLDFELEEDASNLQEVVVDATFSRTEETPVSARQLNANEIERYPGGNRDISRVIQSLPGVASSASFRNDIIIRGGAPNENKFFIDEIEVPVINHFATQGSSGGPVGILNVNLIKNVEVLSGGFPANRMNALSSFFEFQLKDGRRDKMLTQVTLGASEITLSNEGPVGEKTTYIFSARRSYLQALFRLIGLPFLPTFNDFTFKTKTRINDKTELTVLGVGAIDQFALNFDVPDDEPEEEREDRLYLLDNLPISTQWNYATGVKLKRFRDNGFWTFILSRNMLNNRSYKYAGNDESNEDNLQYNYLSQESENKFRAENSIFSDGFTLQYGVNYEFSRYLIENYDTQFTEDDGLPRDVSSISLFHSYGGFVMGNKKYFDDRLVVNMGLRMDGSGFGKTAKNPLNQLSPRFSTSYQLKDNLFWNTNAGIYYQKPPYTVMGFQNNEGVYVNQENDVKFMRSTHYITGFEWQFPAKNRKISAEVFYKNYANYPSSIRNGIALANLGADFGVIGNEPVSSDAKGRAYGLELLAQQRLFNGFYGIAALTLVRSEFTNPSTGYLPSSWDNRFIVSLTAGKRFKKDWEVGARWRFLGGTPYTPYDIESSALRQNWDVFNRGRLDYTRINGERLKSFHQLDLRVDKKYYYNKWNLNWYFDIQNAYNFQAEQQANLIPQRNDQGGLLVDPEDPSRYLIREVANPAGTVLPTIGVIVEF</sequence>
<dbReference type="GO" id="GO:0044718">
    <property type="term" value="P:siderophore transmembrane transport"/>
    <property type="evidence" value="ECO:0007669"/>
    <property type="project" value="TreeGrafter"/>
</dbReference>
<dbReference type="GO" id="GO:0015344">
    <property type="term" value="F:siderophore uptake transmembrane transporter activity"/>
    <property type="evidence" value="ECO:0007669"/>
    <property type="project" value="TreeGrafter"/>
</dbReference>
<accession>A0A0H4P920</accession>
<dbReference type="InterPro" id="IPR012910">
    <property type="entry name" value="Plug_dom"/>
</dbReference>
<dbReference type="STRING" id="320787.CA2015_1200"/>
<dbReference type="SUPFAM" id="SSF56935">
    <property type="entry name" value="Porins"/>
    <property type="match status" value="1"/>
</dbReference>
<dbReference type="Pfam" id="PF13715">
    <property type="entry name" value="CarbopepD_reg_2"/>
    <property type="match status" value="1"/>
</dbReference>
<organism evidence="8 9">
    <name type="scientific">Cyclobacterium amurskyense</name>
    <dbReference type="NCBI Taxonomy" id="320787"/>
    <lineage>
        <taxon>Bacteria</taxon>
        <taxon>Pseudomonadati</taxon>
        <taxon>Bacteroidota</taxon>
        <taxon>Cytophagia</taxon>
        <taxon>Cytophagales</taxon>
        <taxon>Cyclobacteriaceae</taxon>
        <taxon>Cyclobacterium</taxon>
    </lineage>
</organism>
<evidence type="ECO:0000259" key="7">
    <source>
        <dbReference type="Pfam" id="PF07715"/>
    </source>
</evidence>
<dbReference type="AlphaFoldDB" id="A0A0H4P920"/>
<keyword evidence="6" id="KW-0998">Cell outer membrane</keyword>
<keyword evidence="4" id="KW-0812">Transmembrane</keyword>
<comment type="subcellular location">
    <subcellularLocation>
        <location evidence="1">Cell outer membrane</location>
        <topology evidence="1">Multi-pass membrane protein</topology>
    </subcellularLocation>
</comment>
<dbReference type="InterPro" id="IPR039426">
    <property type="entry name" value="TonB-dep_rcpt-like"/>
</dbReference>
<dbReference type="EMBL" id="CP012040">
    <property type="protein sequence ID" value="AKP50649.1"/>
    <property type="molecule type" value="Genomic_DNA"/>
</dbReference>
<dbReference type="InterPro" id="IPR036942">
    <property type="entry name" value="Beta-barrel_TonB_sf"/>
</dbReference>
<evidence type="ECO:0000256" key="1">
    <source>
        <dbReference type="ARBA" id="ARBA00004571"/>
    </source>
</evidence>
<gene>
    <name evidence="8" type="ORF">CA2015_1200</name>
</gene>
<evidence type="ECO:0000256" key="3">
    <source>
        <dbReference type="ARBA" id="ARBA00022452"/>
    </source>
</evidence>
<dbReference type="Gene3D" id="2.60.40.1120">
    <property type="entry name" value="Carboxypeptidase-like, regulatory domain"/>
    <property type="match status" value="1"/>
</dbReference>
<keyword evidence="8" id="KW-0675">Receptor</keyword>
<dbReference type="PROSITE" id="PS51257">
    <property type="entry name" value="PROKAR_LIPOPROTEIN"/>
    <property type="match status" value="1"/>
</dbReference>
<evidence type="ECO:0000256" key="6">
    <source>
        <dbReference type="ARBA" id="ARBA00023237"/>
    </source>
</evidence>
<keyword evidence="3" id="KW-1134">Transmembrane beta strand</keyword>
<dbReference type="GO" id="GO:0009279">
    <property type="term" value="C:cell outer membrane"/>
    <property type="evidence" value="ECO:0007669"/>
    <property type="project" value="UniProtKB-SubCell"/>
</dbReference>
<dbReference type="InterPro" id="IPR037066">
    <property type="entry name" value="Plug_dom_sf"/>
</dbReference>
<dbReference type="PANTHER" id="PTHR30069">
    <property type="entry name" value="TONB-DEPENDENT OUTER MEMBRANE RECEPTOR"/>
    <property type="match status" value="1"/>
</dbReference>
<dbReference type="InterPro" id="IPR008969">
    <property type="entry name" value="CarboxyPept-like_regulatory"/>
</dbReference>